<dbReference type="Proteomes" id="UP000068210">
    <property type="component" value="Plasmid pAcX50f"/>
</dbReference>
<dbReference type="Pfam" id="PF13391">
    <property type="entry name" value="HNH_2"/>
    <property type="match status" value="1"/>
</dbReference>
<organism evidence="2 3">
    <name type="scientific">Azotobacter chroococcum NCIMB 8003</name>
    <dbReference type="NCBI Taxonomy" id="1328314"/>
    <lineage>
        <taxon>Bacteria</taxon>
        <taxon>Pseudomonadati</taxon>
        <taxon>Pseudomonadota</taxon>
        <taxon>Gammaproteobacteria</taxon>
        <taxon>Pseudomonadales</taxon>
        <taxon>Pseudomonadaceae</taxon>
        <taxon>Azotobacter</taxon>
    </lineage>
</organism>
<geneLocation type="plasmid" evidence="2 3">
    <name>pAcX50f</name>
</geneLocation>
<evidence type="ECO:0000313" key="2">
    <source>
        <dbReference type="EMBL" id="AJE23944.1"/>
    </source>
</evidence>
<keyword evidence="2" id="KW-0614">Plasmid</keyword>
<proteinExistence type="predicted"/>
<dbReference type="HOGENOM" id="CLU_062401_0_0_6"/>
<evidence type="ECO:0000313" key="3">
    <source>
        <dbReference type="Proteomes" id="UP000068210"/>
    </source>
</evidence>
<dbReference type="EMBL" id="CP010421">
    <property type="protein sequence ID" value="AJE23944.1"/>
    <property type="molecule type" value="Genomic_DNA"/>
</dbReference>
<sequence length="299" mass="33729">MASDISKVKQSPRQYRHGQKPNWRVVLDAVLALGRPVTVAEVGDYIVKRIPKFSLSNLGPNLSVLSVNCSSRGHHAVNRAPRRTNTGNKYDRLIRIGHGPGVRFTKYIPEIHGVWELVDIGEKSLRPRLFCSANSVRLDEAREAATSTGMFDPKDNDDARRRIIATIVQREGQPKFRKDLLDAYLGACVITGCTVASLLEAAHIVPYRGPHTNVVENGLLLRADIHRLFDLHMLRIDPFTRTVHLCDELRKSEYGNLEGIRLREPKDPSMLPLQDVLEERDIQCLSMGQFELDATRPDK</sequence>
<dbReference type="KEGG" id="acx:Achr_f2500"/>
<name>A0A0C4WTG4_9GAMM</name>
<dbReference type="RefSeq" id="WP_082045688.1">
    <property type="nucleotide sequence ID" value="NZ_CP010421.1"/>
</dbReference>
<keyword evidence="3" id="KW-1185">Reference proteome</keyword>
<accession>A0A0C4WTG4</accession>
<feature type="domain" description="HNH nuclease" evidence="1">
    <location>
        <begin position="188"/>
        <end position="236"/>
    </location>
</feature>
<evidence type="ECO:0000259" key="1">
    <source>
        <dbReference type="Pfam" id="PF13391"/>
    </source>
</evidence>
<dbReference type="InterPro" id="IPR003615">
    <property type="entry name" value="HNH_nuc"/>
</dbReference>
<protein>
    <recommendedName>
        <fullName evidence="1">HNH nuclease domain-containing protein</fullName>
    </recommendedName>
</protein>
<dbReference type="AlphaFoldDB" id="A0A0C4WTG4"/>
<gene>
    <name evidence="2" type="ORF">Achr_f2500</name>
</gene>
<reference evidence="2 3" key="1">
    <citation type="journal article" date="2015" name="PLoS ONE">
        <title>Azotobacter Genomes: The Genome of Azotobacter chroococcum NCIMB 8003 (ATCC 4412).</title>
        <authorList>
            <person name="Robson R.L."/>
            <person name="Jones R."/>
            <person name="Robson R.M."/>
            <person name="Schwartz A."/>
            <person name="Richardson T.H."/>
        </authorList>
    </citation>
    <scope>NUCLEOTIDE SEQUENCE [LARGE SCALE GENOMIC DNA]</scope>
    <source>
        <strain evidence="2 3">NCIMB 8003</strain>
        <plasmid evidence="3">Plasmid pAcX50f</plasmid>
    </source>
</reference>